<feature type="active site" description="Proton acceptor" evidence="9">
    <location>
        <position position="306"/>
    </location>
</feature>
<evidence type="ECO:0000313" key="13">
    <source>
        <dbReference type="EMBL" id="ODV60906.1"/>
    </source>
</evidence>
<evidence type="ECO:0000256" key="9">
    <source>
        <dbReference type="PIRSR" id="PIRSR600269-50"/>
    </source>
</evidence>
<dbReference type="InterPro" id="IPR036460">
    <property type="entry name" value="Cu_amine_oxidase_C_sf"/>
</dbReference>
<dbReference type="InterPro" id="IPR016182">
    <property type="entry name" value="Cu_amine_oxidase_N-reg"/>
</dbReference>
<dbReference type="SUPFAM" id="SSF49998">
    <property type="entry name" value="Amine oxidase catalytic domain"/>
    <property type="match status" value="1"/>
</dbReference>
<dbReference type="Proteomes" id="UP000095038">
    <property type="component" value="Unassembled WGS sequence"/>
</dbReference>
<dbReference type="OrthoDB" id="5379943at2759"/>
<dbReference type="PANTHER" id="PTHR10638:SF33">
    <property type="entry name" value="AMINE OXIDASE"/>
    <property type="match status" value="1"/>
</dbReference>
<dbReference type="Gene3D" id="3.10.450.40">
    <property type="match status" value="2"/>
</dbReference>
<evidence type="ECO:0000256" key="3">
    <source>
        <dbReference type="ARBA" id="ARBA00011738"/>
    </source>
</evidence>
<evidence type="ECO:0000256" key="6">
    <source>
        <dbReference type="ARBA" id="ARBA00023002"/>
    </source>
</evidence>
<dbReference type="AlphaFoldDB" id="A0A1D2VGZ3"/>
<evidence type="ECO:0000313" key="14">
    <source>
        <dbReference type="Proteomes" id="UP000095038"/>
    </source>
</evidence>
<dbReference type="GeneID" id="30967034"/>
<keyword evidence="4 11" id="KW-0479">Metal-binding</keyword>
<evidence type="ECO:0000256" key="8">
    <source>
        <dbReference type="ARBA" id="ARBA00023157"/>
    </source>
</evidence>
<keyword evidence="8" id="KW-1015">Disulfide bond</keyword>
<feature type="modified residue" description="2',4',5'-topaquinone" evidence="10">
    <location>
        <position position="390"/>
    </location>
</feature>
<evidence type="ECO:0000256" key="10">
    <source>
        <dbReference type="PIRSR" id="PIRSR600269-51"/>
    </source>
</evidence>
<comment type="subunit">
    <text evidence="3">Homodimer.</text>
</comment>
<dbReference type="InterPro" id="IPR015798">
    <property type="entry name" value="Cu_amine_oxidase_C"/>
</dbReference>
<comment type="PTM">
    <text evidence="10 11">Topaquinone (TPQ) is generated by copper-dependent autoxidation of a specific tyrosyl residue.</text>
</comment>
<evidence type="ECO:0000256" key="11">
    <source>
        <dbReference type="RuleBase" id="RU000672"/>
    </source>
</evidence>
<keyword evidence="7 11" id="KW-0186">Copper</keyword>
<evidence type="ECO:0000256" key="4">
    <source>
        <dbReference type="ARBA" id="ARBA00022723"/>
    </source>
</evidence>
<feature type="active site" description="Schiff-base intermediate with substrate; via topaquinone" evidence="9">
    <location>
        <position position="390"/>
    </location>
</feature>
<dbReference type="Pfam" id="PF01179">
    <property type="entry name" value="Cu_amine_oxid"/>
    <property type="match status" value="1"/>
</dbReference>
<dbReference type="FunFam" id="2.70.98.20:FF:000001">
    <property type="entry name" value="Amine oxidase"/>
    <property type="match status" value="1"/>
</dbReference>
<dbReference type="EMBL" id="KV454481">
    <property type="protein sequence ID" value="ODV60906.1"/>
    <property type="molecule type" value="Genomic_DNA"/>
</dbReference>
<comment type="cofactor">
    <cofactor evidence="1">
        <name>Cu cation</name>
        <dbReference type="ChEBI" id="CHEBI:23378"/>
    </cofactor>
</comment>
<dbReference type="EC" id="1.4.3.-" evidence="11"/>
<comment type="cofactor">
    <cofactor evidence="11">
        <name>Cu cation</name>
        <dbReference type="ChEBI" id="CHEBI:23378"/>
    </cofactor>
    <text evidence="11">Contains 1 topaquinone per subunit.</text>
</comment>
<sequence length="663" mass="75346">MPFSHPFDQFTDSEMRLTSKLLKDHYSSNLHFVQIDLVEPPKSDVLKYLKAKAANESILPSVPRVSFAYFYKDGLLYKALINLVEAHIITSVALPEGVVGPALPEDMMEIEEICLAHETVKKEVEKLQLPPGYEIRADPWIYGTDDPNEKRPLVQCYMYLKSQPHPESNHYSLPLFFSPVFELLTQKFVRMDYLPSGYDNKSLKTHPWKPVESCEYYPGLKKEKVERPLAPLIITQPEGPGFKIEGSKIYWQDWEFHVTPNVREGFAIHDVKFKNRSLFYRISLSEMVVPYSKIGDGPCHRKQAFDLGDCGFGTNANHLHLGCDCLGVIKYFDCIRTNKEGEPILLPNTVCLHEQDAGLLYKHVNYRTNAPVAARRREFVVQSIATVANYEYIVNYIFDQAGSINVQVRATGILSTTPIEENITVPYGTIVAPNCLAPFHQHLLSFRFDPRLDGDKNTVVYDDVVPLDPNDEVNNKYKVAFVTKTNYVEKAGHIDTNPYASRSVKIINENVINPITKKPVGYKIDMPAKQMILADKESYNVKRAKFATKQFWVTKYRDGELYAAGEFTNQSQTDTGIAKWANGKDDVRNEDCVIWCTLALTHIPRPEDFPVMPVDMLQFTILPVGFFERNPALDVPQSNNSFNKSVLVEDTGSNLKSCCKTSL</sequence>
<dbReference type="GO" id="GO:0008131">
    <property type="term" value="F:primary methylamine oxidase activity"/>
    <property type="evidence" value="ECO:0007669"/>
    <property type="project" value="InterPro"/>
</dbReference>
<dbReference type="SUPFAM" id="SSF54416">
    <property type="entry name" value="Amine oxidase N-terminal region"/>
    <property type="match status" value="2"/>
</dbReference>
<dbReference type="InParanoid" id="A0A1D2VGZ3"/>
<keyword evidence="5 9" id="KW-0801">TPQ</keyword>
<dbReference type="RefSeq" id="XP_020047213.1">
    <property type="nucleotide sequence ID" value="XM_020193398.1"/>
</dbReference>
<dbReference type="GO" id="GO:0009308">
    <property type="term" value="P:amine metabolic process"/>
    <property type="evidence" value="ECO:0007669"/>
    <property type="project" value="UniProtKB-UniRule"/>
</dbReference>
<feature type="domain" description="Copper amine oxidase catalytic" evidence="12">
    <location>
        <begin position="233"/>
        <end position="633"/>
    </location>
</feature>
<accession>A0A1D2VGZ3</accession>
<dbReference type="GO" id="GO:0005507">
    <property type="term" value="F:copper ion binding"/>
    <property type="evidence" value="ECO:0007669"/>
    <property type="project" value="InterPro"/>
</dbReference>
<keyword evidence="6 11" id="KW-0560">Oxidoreductase</keyword>
<protein>
    <recommendedName>
        <fullName evidence="11">Amine oxidase</fullName>
        <ecNumber evidence="11">1.4.3.-</ecNumber>
    </recommendedName>
</protein>
<proteinExistence type="inferred from homology"/>
<dbReference type="Gene3D" id="2.70.98.20">
    <property type="entry name" value="Copper amine oxidase, catalytic domain"/>
    <property type="match status" value="1"/>
</dbReference>
<evidence type="ECO:0000259" key="12">
    <source>
        <dbReference type="Pfam" id="PF01179"/>
    </source>
</evidence>
<dbReference type="PANTHER" id="PTHR10638">
    <property type="entry name" value="COPPER AMINE OXIDASE"/>
    <property type="match status" value="1"/>
</dbReference>
<organism evidence="13 14">
    <name type="scientific">Ascoidea rubescens DSM 1968</name>
    <dbReference type="NCBI Taxonomy" id="1344418"/>
    <lineage>
        <taxon>Eukaryota</taxon>
        <taxon>Fungi</taxon>
        <taxon>Dikarya</taxon>
        <taxon>Ascomycota</taxon>
        <taxon>Saccharomycotina</taxon>
        <taxon>Saccharomycetes</taxon>
        <taxon>Ascoideaceae</taxon>
        <taxon>Ascoidea</taxon>
    </lineage>
</organism>
<name>A0A1D2VGZ3_9ASCO</name>
<dbReference type="InterPro" id="IPR000269">
    <property type="entry name" value="Cu_amine_oxidase"/>
</dbReference>
<gene>
    <name evidence="13" type="ORF">ASCRUDRAFT_76254</name>
</gene>
<evidence type="ECO:0000256" key="2">
    <source>
        <dbReference type="ARBA" id="ARBA00007983"/>
    </source>
</evidence>
<reference evidence="14" key="1">
    <citation type="submission" date="2016-05" db="EMBL/GenBank/DDBJ databases">
        <title>Comparative genomics of biotechnologically important yeasts.</title>
        <authorList>
            <consortium name="DOE Joint Genome Institute"/>
            <person name="Riley R."/>
            <person name="Haridas S."/>
            <person name="Wolfe K.H."/>
            <person name="Lopes M.R."/>
            <person name="Hittinger C.T."/>
            <person name="Goker M."/>
            <person name="Salamov A."/>
            <person name="Wisecaver J."/>
            <person name="Long T.M."/>
            <person name="Aerts A.L."/>
            <person name="Barry K."/>
            <person name="Choi C."/>
            <person name="Clum A."/>
            <person name="Coughlan A.Y."/>
            <person name="Deshpande S."/>
            <person name="Douglass A.P."/>
            <person name="Hanson S.J."/>
            <person name="Klenk H.-P."/>
            <person name="Labutti K."/>
            <person name="Lapidus A."/>
            <person name="Lindquist E."/>
            <person name="Lipzen A."/>
            <person name="Meier-Kolthoff J.P."/>
            <person name="Ohm R.A."/>
            <person name="Otillar R.P."/>
            <person name="Pangilinan J."/>
            <person name="Peng Y."/>
            <person name="Rokas A."/>
            <person name="Rosa C.A."/>
            <person name="Scheuner C."/>
            <person name="Sibirny A.A."/>
            <person name="Slot J.C."/>
            <person name="Stielow J.B."/>
            <person name="Sun H."/>
            <person name="Kurtzman C.P."/>
            <person name="Blackwell M."/>
            <person name="Grigoriev I.V."/>
            <person name="Jeffries T.W."/>
        </authorList>
    </citation>
    <scope>NUCLEOTIDE SEQUENCE [LARGE SCALE GENOMIC DNA]</scope>
    <source>
        <strain evidence="14">DSM 1968</strain>
    </source>
</reference>
<evidence type="ECO:0000256" key="7">
    <source>
        <dbReference type="ARBA" id="ARBA00023008"/>
    </source>
</evidence>
<dbReference type="GO" id="GO:0048038">
    <property type="term" value="F:quinone binding"/>
    <property type="evidence" value="ECO:0007669"/>
    <property type="project" value="InterPro"/>
</dbReference>
<keyword evidence="14" id="KW-1185">Reference proteome</keyword>
<dbReference type="STRING" id="1344418.A0A1D2VGZ3"/>
<evidence type="ECO:0000256" key="1">
    <source>
        <dbReference type="ARBA" id="ARBA00001935"/>
    </source>
</evidence>
<evidence type="ECO:0000256" key="5">
    <source>
        <dbReference type="ARBA" id="ARBA00022772"/>
    </source>
</evidence>
<comment type="similarity">
    <text evidence="2 11">Belongs to the copper/topaquinone oxidase family.</text>
</comment>